<feature type="transmembrane region" description="Helical" evidence="6">
    <location>
        <begin position="35"/>
        <end position="53"/>
    </location>
</feature>
<dbReference type="InterPro" id="IPR000620">
    <property type="entry name" value="EamA_dom"/>
</dbReference>
<dbReference type="RefSeq" id="WP_284365924.1">
    <property type="nucleotide sequence ID" value="NZ_BSNI01000002.1"/>
</dbReference>
<reference evidence="8" key="1">
    <citation type="journal article" date="2014" name="Int. J. Syst. Evol. Microbiol.">
        <title>Complete genome of a new Firmicutes species belonging to the dominant human colonic microbiota ('Ruminococcus bicirculans') reveals two chromosomes and a selective capacity to utilize plant glucans.</title>
        <authorList>
            <consortium name="NISC Comparative Sequencing Program"/>
            <person name="Wegmann U."/>
            <person name="Louis P."/>
            <person name="Goesmann A."/>
            <person name="Henrissat B."/>
            <person name="Duncan S.H."/>
            <person name="Flint H.J."/>
        </authorList>
    </citation>
    <scope>NUCLEOTIDE SEQUENCE</scope>
    <source>
        <strain evidence="8">NBRC 107169</strain>
    </source>
</reference>
<feature type="domain" description="EamA" evidence="7">
    <location>
        <begin position="38"/>
        <end position="169"/>
    </location>
</feature>
<feature type="transmembrane region" description="Helical" evidence="6">
    <location>
        <begin position="244"/>
        <end position="265"/>
    </location>
</feature>
<dbReference type="Pfam" id="PF00892">
    <property type="entry name" value="EamA"/>
    <property type="match status" value="2"/>
</dbReference>
<organism evidence="8 9">
    <name type="scientific">Maritalea porphyrae</name>
    <dbReference type="NCBI Taxonomy" id="880732"/>
    <lineage>
        <taxon>Bacteria</taxon>
        <taxon>Pseudomonadati</taxon>
        <taxon>Pseudomonadota</taxon>
        <taxon>Alphaproteobacteria</taxon>
        <taxon>Hyphomicrobiales</taxon>
        <taxon>Devosiaceae</taxon>
        <taxon>Maritalea</taxon>
    </lineage>
</organism>
<gene>
    <name evidence="8" type="ORF">GCM10007879_30830</name>
</gene>
<comment type="similarity">
    <text evidence="2">Belongs to the EamA transporter family.</text>
</comment>
<dbReference type="PANTHER" id="PTHR32322">
    <property type="entry name" value="INNER MEMBRANE TRANSPORTER"/>
    <property type="match status" value="1"/>
</dbReference>
<name>A0ABQ5UVC0_9HYPH</name>
<evidence type="ECO:0000256" key="4">
    <source>
        <dbReference type="ARBA" id="ARBA00022989"/>
    </source>
</evidence>
<sequence length="322" mass="33805">MAGHITPASPKDSPLGGVPLVVPPVLQGFFDVKKFLPLMLLLIVGSFFGATAVNGKIAAIAGWDPIVFLALSGSLGGLLMMFGLRLFGHRMDFRAVVLRFSLLSGFLFALPNLIFFIAVPHVGAGFVALVTAFASVLTYVFSVLLRTETYKWQSAIGVTIALLGAVALSVGKLADGSFPLVWVLVALAGPVFLAIGNIYRSWAWPEAASPFALAPLMLIFAGFISAIVALALGRPIVALPSLEMAQVLLVQVMIFAVGFAFYFLLQKIAGAVYLSQIGPIIAFVGTGLGIFLLGEPATLSLLAGGAAIILGVVVFNLSRDQK</sequence>
<reference evidence="8" key="2">
    <citation type="submission" date="2023-01" db="EMBL/GenBank/DDBJ databases">
        <title>Draft genome sequence of Maritalea porphyrae strain NBRC 107169.</title>
        <authorList>
            <person name="Sun Q."/>
            <person name="Mori K."/>
        </authorList>
    </citation>
    <scope>NUCLEOTIDE SEQUENCE</scope>
    <source>
        <strain evidence="8">NBRC 107169</strain>
    </source>
</reference>
<evidence type="ECO:0000256" key="1">
    <source>
        <dbReference type="ARBA" id="ARBA00004141"/>
    </source>
</evidence>
<accession>A0ABQ5UVC0</accession>
<dbReference type="SUPFAM" id="SSF103481">
    <property type="entry name" value="Multidrug resistance efflux transporter EmrE"/>
    <property type="match status" value="2"/>
</dbReference>
<feature type="transmembrane region" description="Helical" evidence="6">
    <location>
        <begin position="124"/>
        <end position="145"/>
    </location>
</feature>
<evidence type="ECO:0000256" key="2">
    <source>
        <dbReference type="ARBA" id="ARBA00007362"/>
    </source>
</evidence>
<evidence type="ECO:0000259" key="7">
    <source>
        <dbReference type="Pfam" id="PF00892"/>
    </source>
</evidence>
<dbReference type="InterPro" id="IPR050638">
    <property type="entry name" value="AA-Vitamin_Transporters"/>
</dbReference>
<keyword evidence="4 6" id="KW-1133">Transmembrane helix</keyword>
<keyword evidence="3 6" id="KW-0812">Transmembrane</keyword>
<proteinExistence type="inferred from homology"/>
<protein>
    <submittedName>
        <fullName evidence="8">Transporter</fullName>
    </submittedName>
</protein>
<dbReference type="Proteomes" id="UP001161405">
    <property type="component" value="Unassembled WGS sequence"/>
</dbReference>
<feature type="transmembrane region" description="Helical" evidence="6">
    <location>
        <begin position="180"/>
        <end position="199"/>
    </location>
</feature>
<feature type="domain" description="EamA" evidence="7">
    <location>
        <begin position="181"/>
        <end position="316"/>
    </location>
</feature>
<feature type="transmembrane region" description="Helical" evidence="6">
    <location>
        <begin position="65"/>
        <end position="84"/>
    </location>
</feature>
<evidence type="ECO:0000256" key="3">
    <source>
        <dbReference type="ARBA" id="ARBA00022692"/>
    </source>
</evidence>
<dbReference type="PANTHER" id="PTHR32322:SF2">
    <property type="entry name" value="EAMA DOMAIN-CONTAINING PROTEIN"/>
    <property type="match status" value="1"/>
</dbReference>
<comment type="subcellular location">
    <subcellularLocation>
        <location evidence="1">Membrane</location>
        <topology evidence="1">Multi-pass membrane protein</topology>
    </subcellularLocation>
</comment>
<feature type="transmembrane region" description="Helical" evidence="6">
    <location>
        <begin position="299"/>
        <end position="317"/>
    </location>
</feature>
<dbReference type="InterPro" id="IPR037185">
    <property type="entry name" value="EmrE-like"/>
</dbReference>
<dbReference type="EMBL" id="BSNI01000002">
    <property type="protein sequence ID" value="GLQ18834.1"/>
    <property type="molecule type" value="Genomic_DNA"/>
</dbReference>
<evidence type="ECO:0000313" key="8">
    <source>
        <dbReference type="EMBL" id="GLQ18834.1"/>
    </source>
</evidence>
<evidence type="ECO:0000256" key="6">
    <source>
        <dbReference type="SAM" id="Phobius"/>
    </source>
</evidence>
<feature type="transmembrane region" description="Helical" evidence="6">
    <location>
        <begin position="152"/>
        <end position="174"/>
    </location>
</feature>
<keyword evidence="5 6" id="KW-0472">Membrane</keyword>
<evidence type="ECO:0000313" key="9">
    <source>
        <dbReference type="Proteomes" id="UP001161405"/>
    </source>
</evidence>
<feature type="transmembrane region" description="Helical" evidence="6">
    <location>
        <begin position="272"/>
        <end position="293"/>
    </location>
</feature>
<keyword evidence="9" id="KW-1185">Reference proteome</keyword>
<feature type="transmembrane region" description="Helical" evidence="6">
    <location>
        <begin position="211"/>
        <end position="232"/>
    </location>
</feature>
<evidence type="ECO:0000256" key="5">
    <source>
        <dbReference type="ARBA" id="ARBA00023136"/>
    </source>
</evidence>
<feature type="transmembrane region" description="Helical" evidence="6">
    <location>
        <begin position="96"/>
        <end position="118"/>
    </location>
</feature>
<comment type="caution">
    <text evidence="8">The sequence shown here is derived from an EMBL/GenBank/DDBJ whole genome shotgun (WGS) entry which is preliminary data.</text>
</comment>